<dbReference type="Proteomes" id="UP000448292">
    <property type="component" value="Unassembled WGS sequence"/>
</dbReference>
<feature type="transmembrane region" description="Helical" evidence="1">
    <location>
        <begin position="157"/>
        <end position="176"/>
    </location>
</feature>
<keyword evidence="1" id="KW-0812">Transmembrane</keyword>
<protein>
    <recommendedName>
        <fullName evidence="4">HdeD family acid-resistance protein</fullName>
    </recommendedName>
</protein>
<dbReference type="InterPro" id="IPR005325">
    <property type="entry name" value="DUF308_memb"/>
</dbReference>
<dbReference type="PANTHER" id="PTHR34989:SF1">
    <property type="entry name" value="PROTEIN HDED"/>
    <property type="match status" value="1"/>
</dbReference>
<reference evidence="2 3" key="1">
    <citation type="submission" date="2018-06" db="EMBL/GenBank/DDBJ databases">
        <title>Complete genome of Desulfovibrio indonesiensis P37SLT.</title>
        <authorList>
            <person name="Crispim J.S."/>
            <person name="Vidigal P.M.P."/>
            <person name="Silva L.C.F."/>
            <person name="Laguardia C.N."/>
            <person name="Araujo L.C."/>
            <person name="Dias R.S."/>
            <person name="Sousa M.P."/>
            <person name="Paula S.O."/>
            <person name="Silva C."/>
        </authorList>
    </citation>
    <scope>NUCLEOTIDE SEQUENCE [LARGE SCALE GENOMIC DNA]</scope>
    <source>
        <strain evidence="2 3">P37SLT</strain>
    </source>
</reference>
<evidence type="ECO:0000313" key="3">
    <source>
        <dbReference type="Proteomes" id="UP000448292"/>
    </source>
</evidence>
<dbReference type="PANTHER" id="PTHR34989">
    <property type="entry name" value="PROTEIN HDED"/>
    <property type="match status" value="1"/>
</dbReference>
<proteinExistence type="predicted"/>
<dbReference type="EMBL" id="QMIE01000002">
    <property type="protein sequence ID" value="TVM19291.1"/>
    <property type="molecule type" value="Genomic_DNA"/>
</dbReference>
<organism evidence="2 3">
    <name type="scientific">Oceanidesulfovibrio indonesiensis</name>
    <dbReference type="NCBI Taxonomy" id="54767"/>
    <lineage>
        <taxon>Bacteria</taxon>
        <taxon>Pseudomonadati</taxon>
        <taxon>Thermodesulfobacteriota</taxon>
        <taxon>Desulfovibrionia</taxon>
        <taxon>Desulfovibrionales</taxon>
        <taxon>Desulfovibrionaceae</taxon>
        <taxon>Oceanidesulfovibrio</taxon>
    </lineage>
</organism>
<feature type="transmembrane region" description="Helical" evidence="1">
    <location>
        <begin position="100"/>
        <end position="122"/>
    </location>
</feature>
<keyword evidence="3" id="KW-1185">Reference proteome</keyword>
<evidence type="ECO:0008006" key="4">
    <source>
        <dbReference type="Google" id="ProtNLM"/>
    </source>
</evidence>
<feature type="transmembrane region" description="Helical" evidence="1">
    <location>
        <begin position="197"/>
        <end position="217"/>
    </location>
</feature>
<sequence>MVPKWIHAARVYYGERECDGAEFALRWRNHNENAHFDSVHRTPALRSWTQTIAHAIMDKSNTLPKGGIMSYGHGNILILRGAIAILLGLFALLWPSLGLLVLLILVGAYAFMDGLLALWTAWNRRKMGLGHGLAVVEGVAGVLLGAMVLFAPRFTSLALVIAVAIWALLTGVIQLMDAASSLDRSRTGLFGRHTPRWAVALSGGLSVLFGILLLVWPREGMTAIVWIIAIYALAAGIIVVYLGLRIRRRAGDHLK</sequence>
<accession>A0A7M3MJ01</accession>
<dbReference type="GO" id="GO:0005886">
    <property type="term" value="C:plasma membrane"/>
    <property type="evidence" value="ECO:0007669"/>
    <property type="project" value="TreeGrafter"/>
</dbReference>
<name>A0A7M3MJ01_9BACT</name>
<dbReference type="OrthoDB" id="193343at2"/>
<gene>
    <name evidence="2" type="ORF">DPQ33_02720</name>
</gene>
<dbReference type="AlphaFoldDB" id="A0A7M3MJ01"/>
<comment type="caution">
    <text evidence="2">The sequence shown here is derived from an EMBL/GenBank/DDBJ whole genome shotgun (WGS) entry which is preliminary data.</text>
</comment>
<keyword evidence="1" id="KW-0472">Membrane</keyword>
<keyword evidence="1" id="KW-1133">Transmembrane helix</keyword>
<dbReference type="InterPro" id="IPR052712">
    <property type="entry name" value="Acid_resist_chaperone_HdeD"/>
</dbReference>
<evidence type="ECO:0000313" key="2">
    <source>
        <dbReference type="EMBL" id="TVM19291.1"/>
    </source>
</evidence>
<feature type="transmembrane region" description="Helical" evidence="1">
    <location>
        <begin position="223"/>
        <end position="244"/>
    </location>
</feature>
<feature type="transmembrane region" description="Helical" evidence="1">
    <location>
        <begin position="77"/>
        <end position="94"/>
    </location>
</feature>
<dbReference type="Pfam" id="PF03729">
    <property type="entry name" value="DUF308"/>
    <property type="match status" value="2"/>
</dbReference>
<feature type="transmembrane region" description="Helical" evidence="1">
    <location>
        <begin position="129"/>
        <end position="151"/>
    </location>
</feature>
<evidence type="ECO:0000256" key="1">
    <source>
        <dbReference type="SAM" id="Phobius"/>
    </source>
</evidence>